<evidence type="ECO:0000313" key="2">
    <source>
        <dbReference type="EMBL" id="OOZ40465.1"/>
    </source>
</evidence>
<feature type="region of interest" description="Disordered" evidence="1">
    <location>
        <begin position="102"/>
        <end position="121"/>
    </location>
</feature>
<sequence>MSELDLPEIKLDNDNLYREESFTDRKVGILRRLSPITTDGSDDNSRPTLWIGQTQVMTQAGPLPISFEIEAATLEEALGKFTEGAKTGIQETIEEMQEQRRESASQIVVPGAGGGNRIQVP</sequence>
<organism evidence="2 3">
    <name type="scientific">Solemya pervernicosa gill symbiont</name>
    <dbReference type="NCBI Taxonomy" id="642797"/>
    <lineage>
        <taxon>Bacteria</taxon>
        <taxon>Pseudomonadati</taxon>
        <taxon>Pseudomonadota</taxon>
        <taxon>Gammaproteobacteria</taxon>
        <taxon>sulfur-oxidizing symbionts</taxon>
    </lineage>
</organism>
<evidence type="ECO:0000256" key="1">
    <source>
        <dbReference type="SAM" id="MobiDB-lite"/>
    </source>
</evidence>
<dbReference type="Proteomes" id="UP000191110">
    <property type="component" value="Unassembled WGS sequence"/>
</dbReference>
<keyword evidence="3" id="KW-1185">Reference proteome</keyword>
<evidence type="ECO:0000313" key="3">
    <source>
        <dbReference type="Proteomes" id="UP000191110"/>
    </source>
</evidence>
<proteinExistence type="predicted"/>
<feature type="compositionally biased region" description="Gly residues" evidence="1">
    <location>
        <begin position="111"/>
        <end position="121"/>
    </location>
</feature>
<gene>
    <name evidence="2" type="ORF">BOW53_07695</name>
</gene>
<dbReference type="EMBL" id="MPRL01000025">
    <property type="protein sequence ID" value="OOZ40465.1"/>
    <property type="molecule type" value="Genomic_DNA"/>
</dbReference>
<reference evidence="2 3" key="1">
    <citation type="submission" date="2016-11" db="EMBL/GenBank/DDBJ databases">
        <title>Mixed transmission modes and dynamic genome evolution in an obligate animal-bacterial symbiosis.</title>
        <authorList>
            <person name="Russell S.L."/>
            <person name="Corbett-Detig R.B."/>
            <person name="Cavanaugh C.M."/>
        </authorList>
    </citation>
    <scope>NUCLEOTIDE SEQUENCE [LARGE SCALE GENOMIC DNA]</scope>
    <source>
        <strain evidence="2">Sveles-Q1</strain>
    </source>
</reference>
<dbReference type="AlphaFoldDB" id="A0A1T2L5S0"/>
<name>A0A1T2L5S0_9GAMM</name>
<comment type="caution">
    <text evidence="2">The sequence shown here is derived from an EMBL/GenBank/DDBJ whole genome shotgun (WGS) entry which is preliminary data.</text>
</comment>
<accession>A0A1T2L5S0</accession>
<dbReference type="OrthoDB" id="9792397at2"/>
<evidence type="ECO:0008006" key="4">
    <source>
        <dbReference type="Google" id="ProtNLM"/>
    </source>
</evidence>
<protein>
    <recommendedName>
        <fullName evidence="4">Cytoplasmic protein</fullName>
    </recommendedName>
</protein>